<evidence type="ECO:0000313" key="1">
    <source>
        <dbReference type="EMBL" id="ALB23789.1"/>
    </source>
</evidence>
<dbReference type="RefSeq" id="WP_017377118.1">
    <property type="nucleotide sequence ID" value="NZ_CP012508.1"/>
</dbReference>
<gene>
    <name evidence="1" type="ORF">KU39_2613</name>
</gene>
<dbReference type="Proteomes" id="UP000029558">
    <property type="component" value="Chromosome"/>
</dbReference>
<dbReference type="EMBL" id="CP012508">
    <property type="protein sequence ID" value="ALB23789.1"/>
    <property type="molecule type" value="Genomic_DNA"/>
</dbReference>
<accession>A0A1L6TEG7</accession>
<dbReference type="Gene3D" id="1.20.120.1490">
    <property type="match status" value="1"/>
</dbReference>
<dbReference type="PANTHER" id="PTHR38102">
    <property type="entry name" value="PERIPLASMIC CHAPERONE SPY"/>
    <property type="match status" value="1"/>
</dbReference>
<dbReference type="AlphaFoldDB" id="A0A1L6TEG7"/>
<dbReference type="InterPro" id="IPR052211">
    <property type="entry name" value="Cpx_auxiliary_protein"/>
</dbReference>
<dbReference type="OrthoDB" id="9858997at2"/>
<protein>
    <submittedName>
        <fullName evidence="1">Heavy-metal resistance family protein</fullName>
    </submittedName>
</protein>
<name>A0A1L6TEG7_PISSA</name>
<organism evidence="1 2">
    <name type="scientific">Piscirickettsia salmonis</name>
    <dbReference type="NCBI Taxonomy" id="1238"/>
    <lineage>
        <taxon>Bacteria</taxon>
        <taxon>Pseudomonadati</taxon>
        <taxon>Pseudomonadota</taxon>
        <taxon>Gammaproteobacteria</taxon>
        <taxon>Thiotrichales</taxon>
        <taxon>Piscirickettsiaceae</taxon>
        <taxon>Piscirickettsia</taxon>
    </lineage>
</organism>
<dbReference type="GO" id="GO:0030288">
    <property type="term" value="C:outer membrane-bounded periplasmic space"/>
    <property type="evidence" value="ECO:0007669"/>
    <property type="project" value="TreeGrafter"/>
</dbReference>
<dbReference type="PANTHER" id="PTHR38102:SF1">
    <property type="entry name" value="PERIPLASMIC CHAPERONE SPY"/>
    <property type="match status" value="1"/>
</dbReference>
<proteinExistence type="predicted"/>
<reference evidence="1 2" key="1">
    <citation type="journal article" date="2014" name="Genome Announc.">
        <title>Comparative Genome Analysis of Two Isolates of the Fish Pathogen Piscirickettsia salmonis from Different Hosts Reveals Major Differences in Virulence-Associated Secretion Systems.</title>
        <authorList>
            <person name="Bohle H."/>
            <person name="Henriquez P."/>
            <person name="Grothusen H."/>
            <person name="Navas E."/>
            <person name="Sandoval A."/>
            <person name="Bustamante F."/>
            <person name="Bustos P."/>
            <person name="Mancilla M."/>
        </authorList>
    </citation>
    <scope>NUCLEOTIDE SEQUENCE [LARGE SCALE GENOMIC DNA]</scope>
    <source>
        <strain evidence="2">B1-32597</strain>
    </source>
</reference>
<sequence length="150" mass="17626">MKKLFFTMTFLLSVFGGVTSALAESTDTSSLASSFNQRDAAMPPLWRLFRQLQLTIPQRQQLIGIIRGLREKNYPNIQEYNKNNKKLMRLTLNDNYRKKHIESLIHEQSKLFETIKLNQENANRKIYNMLTDKQQLQLKDHITLLKLIDS</sequence>
<dbReference type="GO" id="GO:0051082">
    <property type="term" value="F:unfolded protein binding"/>
    <property type="evidence" value="ECO:0007669"/>
    <property type="project" value="TreeGrafter"/>
</dbReference>
<evidence type="ECO:0000313" key="2">
    <source>
        <dbReference type="Proteomes" id="UP000029558"/>
    </source>
</evidence>